<comment type="catalytic activity">
    <reaction evidence="11">
        <text>XMP + L-glutamine + ATP + H2O = GMP + L-glutamate + AMP + diphosphate + 2 H(+)</text>
        <dbReference type="Rhea" id="RHEA:11680"/>
        <dbReference type="ChEBI" id="CHEBI:15377"/>
        <dbReference type="ChEBI" id="CHEBI:15378"/>
        <dbReference type="ChEBI" id="CHEBI:29985"/>
        <dbReference type="ChEBI" id="CHEBI:30616"/>
        <dbReference type="ChEBI" id="CHEBI:33019"/>
        <dbReference type="ChEBI" id="CHEBI:57464"/>
        <dbReference type="ChEBI" id="CHEBI:58115"/>
        <dbReference type="ChEBI" id="CHEBI:58359"/>
        <dbReference type="ChEBI" id="CHEBI:456215"/>
        <dbReference type="EC" id="6.3.5.2"/>
    </reaction>
</comment>
<dbReference type="InterPro" id="IPR025777">
    <property type="entry name" value="GMPS_ATP_PPase_dom"/>
</dbReference>
<feature type="active site" evidence="11">
    <location>
        <position position="178"/>
    </location>
</feature>
<dbReference type="PRINTS" id="PR00096">
    <property type="entry name" value="GATASE"/>
</dbReference>
<dbReference type="EC" id="6.3.5.2" evidence="3 11"/>
<accession>A0ABV7S511</accession>
<dbReference type="InterPro" id="IPR022310">
    <property type="entry name" value="NAD/GMP_synthase"/>
</dbReference>
<dbReference type="NCBIfam" id="TIGR00884">
    <property type="entry name" value="guaA_Cterm"/>
    <property type="match status" value="1"/>
</dbReference>
<dbReference type="PROSITE" id="PS51553">
    <property type="entry name" value="GMPS_ATP_PPASE"/>
    <property type="match status" value="1"/>
</dbReference>
<keyword evidence="15" id="KW-1185">Reference proteome</keyword>
<keyword evidence="6 11" id="KW-0547">Nucleotide-binding</keyword>
<keyword evidence="8 11" id="KW-0658">Purine biosynthesis</keyword>
<evidence type="ECO:0000259" key="13">
    <source>
        <dbReference type="PROSITE" id="PS51553"/>
    </source>
</evidence>
<dbReference type="NCBIfam" id="NF000848">
    <property type="entry name" value="PRK00074.1"/>
    <property type="match status" value="1"/>
</dbReference>
<dbReference type="HAMAP" id="MF_00344">
    <property type="entry name" value="GMP_synthase"/>
    <property type="match status" value="1"/>
</dbReference>
<dbReference type="PROSITE" id="PS51273">
    <property type="entry name" value="GATASE_TYPE_1"/>
    <property type="match status" value="1"/>
</dbReference>
<sequence>MTQHQRLLIIDFGSQVTQLIARRLRELNVYCEIHPFNAVDDAFLKDFAPQAVILSGGPASVTEADSPRAPQSLFELRVPVFGICYGQQVMMEQLGGRVESGHHAEYGRAFIAPAEGHKGDGIFAGLFDTGREEVWMSHGDRVTQLAPGFEVIGTSPNAPYAMIADEARKFFAVQFHPEVHHTPNGRRMLENFVRMAGFAGDWTMASYRQEAIRKIREQVGDKRVICGLSGGVDSSVAAVLIHEAIGDQLTCVFVDHGLLRLNEAEEVVTMFRDSYNIPLIHADESELFLSALEGVGDPEVKRKTIGKLFIDVFQKYASGIEGAEFLAQGTLYPDVIESVSFSGGPSVTIKSHHNVGGLPEKMGLKLVEPLRELFKDEVRALGRELGLPEKFIGRHPFPGPGLAIRCPGEITRDKLEILRKADAVFIDQIRKHGLYDEIWQAFVAILPVRTVGVMGDGRTYDYACALRAVTSVDGMTADYYPFSHEFLGETATRIINEVKGINRCTYDITSKPPGTIEWE</sequence>
<gene>
    <name evidence="11 14" type="primary">guaA</name>
    <name evidence="14" type="ORF">ACFOMP_18510</name>
</gene>
<proteinExistence type="inferred from homology"/>
<evidence type="ECO:0000256" key="2">
    <source>
        <dbReference type="ARBA" id="ARBA00005153"/>
    </source>
</evidence>
<evidence type="ECO:0000256" key="5">
    <source>
        <dbReference type="ARBA" id="ARBA00022598"/>
    </source>
</evidence>
<dbReference type="PRINTS" id="PR00099">
    <property type="entry name" value="CPSGATASE"/>
</dbReference>
<dbReference type="InterPro" id="IPR004739">
    <property type="entry name" value="GMP_synth_GATase"/>
</dbReference>
<dbReference type="EMBL" id="JBHRXE010000062">
    <property type="protein sequence ID" value="MFC3571447.1"/>
    <property type="molecule type" value="Genomic_DNA"/>
</dbReference>
<dbReference type="NCBIfam" id="TIGR00888">
    <property type="entry name" value="guaA_Nterm"/>
    <property type="match status" value="1"/>
</dbReference>
<evidence type="ECO:0000256" key="7">
    <source>
        <dbReference type="ARBA" id="ARBA00022749"/>
    </source>
</evidence>
<comment type="function">
    <text evidence="1 11">Catalyzes the synthesis of GMP from XMP.</text>
</comment>
<dbReference type="SUPFAM" id="SSF52317">
    <property type="entry name" value="Class I glutamine amidotransferase-like"/>
    <property type="match status" value="1"/>
</dbReference>
<keyword evidence="10 11" id="KW-0315">Glutamine amidotransferase</keyword>
<dbReference type="Gene3D" id="3.30.300.10">
    <property type="match status" value="1"/>
</dbReference>
<evidence type="ECO:0000256" key="11">
    <source>
        <dbReference type="HAMAP-Rule" id="MF_00344"/>
    </source>
</evidence>
<feature type="active site" evidence="11">
    <location>
        <position position="176"/>
    </location>
</feature>
<evidence type="ECO:0000256" key="9">
    <source>
        <dbReference type="ARBA" id="ARBA00022840"/>
    </source>
</evidence>
<evidence type="ECO:0000313" key="15">
    <source>
        <dbReference type="Proteomes" id="UP001595596"/>
    </source>
</evidence>
<feature type="active site" description="Nucleophile" evidence="11">
    <location>
        <position position="84"/>
    </location>
</feature>
<keyword evidence="9 11" id="KW-0067">ATP-binding</keyword>
<evidence type="ECO:0000256" key="10">
    <source>
        <dbReference type="ARBA" id="ARBA00022962"/>
    </source>
</evidence>
<evidence type="ECO:0000256" key="3">
    <source>
        <dbReference type="ARBA" id="ARBA00012746"/>
    </source>
</evidence>
<dbReference type="GO" id="GO:0003922">
    <property type="term" value="F:GMP synthase (glutamine-hydrolyzing) activity"/>
    <property type="evidence" value="ECO:0007669"/>
    <property type="project" value="UniProtKB-EC"/>
</dbReference>
<evidence type="ECO:0000256" key="6">
    <source>
        <dbReference type="ARBA" id="ARBA00022741"/>
    </source>
</evidence>
<evidence type="ECO:0000313" key="14">
    <source>
        <dbReference type="EMBL" id="MFC3571447.1"/>
    </source>
</evidence>
<dbReference type="Pfam" id="PF00117">
    <property type="entry name" value="GATase"/>
    <property type="match status" value="1"/>
</dbReference>
<reference evidence="15" key="1">
    <citation type="journal article" date="2019" name="Int. J. Syst. Evol. Microbiol.">
        <title>The Global Catalogue of Microorganisms (GCM) 10K type strain sequencing project: providing services to taxonomists for standard genome sequencing and annotation.</title>
        <authorList>
            <consortium name="The Broad Institute Genomics Platform"/>
            <consortium name="The Broad Institute Genome Sequencing Center for Infectious Disease"/>
            <person name="Wu L."/>
            <person name="Ma J."/>
        </authorList>
    </citation>
    <scope>NUCLEOTIDE SEQUENCE [LARGE SCALE GENOMIC DNA]</scope>
    <source>
        <strain evidence="15">VKM B-3226</strain>
    </source>
</reference>
<name>A0ABV7S511_9RHOB</name>
<dbReference type="InterPro" id="IPR014729">
    <property type="entry name" value="Rossmann-like_a/b/a_fold"/>
</dbReference>
<dbReference type="RefSeq" id="WP_379033311.1">
    <property type="nucleotide sequence ID" value="NZ_JBHRXE010000062.1"/>
</dbReference>
<evidence type="ECO:0000256" key="8">
    <source>
        <dbReference type="ARBA" id="ARBA00022755"/>
    </source>
</evidence>
<dbReference type="SUPFAM" id="SSF52402">
    <property type="entry name" value="Adenine nucleotide alpha hydrolases-like"/>
    <property type="match status" value="1"/>
</dbReference>
<comment type="subunit">
    <text evidence="11">Homodimer.</text>
</comment>
<keyword evidence="5 11" id="KW-0436">Ligase</keyword>
<dbReference type="CDD" id="cd01997">
    <property type="entry name" value="GMP_synthase_C"/>
    <property type="match status" value="1"/>
</dbReference>
<dbReference type="Gene3D" id="3.40.50.880">
    <property type="match status" value="1"/>
</dbReference>
<dbReference type="Pfam" id="PF02540">
    <property type="entry name" value="NAD_synthase"/>
    <property type="match status" value="1"/>
</dbReference>
<comment type="pathway">
    <text evidence="2 11">Purine metabolism; GMP biosynthesis; GMP from XMP (L-Gln route): step 1/1.</text>
</comment>
<dbReference type="InterPro" id="IPR017926">
    <property type="entry name" value="GATASE"/>
</dbReference>
<dbReference type="InterPro" id="IPR022955">
    <property type="entry name" value="GMP_synthase"/>
</dbReference>
<feature type="domain" description="GMPS ATP-PPase" evidence="13">
    <location>
        <begin position="202"/>
        <end position="394"/>
    </location>
</feature>
<feature type="binding site" evidence="12">
    <location>
        <begin position="229"/>
        <end position="235"/>
    </location>
    <ligand>
        <name>ATP</name>
        <dbReference type="ChEBI" id="CHEBI:30616"/>
    </ligand>
</feature>
<keyword evidence="7 11" id="KW-0332">GMP biosynthesis</keyword>
<dbReference type="Pfam" id="PF00958">
    <property type="entry name" value="GMP_synt_C"/>
    <property type="match status" value="1"/>
</dbReference>
<dbReference type="InterPro" id="IPR001674">
    <property type="entry name" value="GMP_synth_C"/>
</dbReference>
<evidence type="ECO:0000256" key="4">
    <source>
        <dbReference type="ARBA" id="ARBA00021562"/>
    </source>
</evidence>
<dbReference type="PANTHER" id="PTHR11922:SF2">
    <property type="entry name" value="GMP SYNTHASE [GLUTAMINE-HYDROLYZING]"/>
    <property type="match status" value="1"/>
</dbReference>
<dbReference type="PANTHER" id="PTHR11922">
    <property type="entry name" value="GMP SYNTHASE-RELATED"/>
    <property type="match status" value="1"/>
</dbReference>
<evidence type="ECO:0000256" key="1">
    <source>
        <dbReference type="ARBA" id="ARBA00002332"/>
    </source>
</evidence>
<evidence type="ECO:0000256" key="12">
    <source>
        <dbReference type="PROSITE-ProRule" id="PRU00886"/>
    </source>
</evidence>
<dbReference type="InterPro" id="IPR029062">
    <property type="entry name" value="Class_I_gatase-like"/>
</dbReference>
<dbReference type="Gene3D" id="3.40.50.620">
    <property type="entry name" value="HUPs"/>
    <property type="match status" value="1"/>
</dbReference>
<dbReference type="Proteomes" id="UP001595596">
    <property type="component" value="Unassembled WGS sequence"/>
</dbReference>
<dbReference type="CDD" id="cd01742">
    <property type="entry name" value="GATase1_GMP_Synthase"/>
    <property type="match status" value="1"/>
</dbReference>
<protein>
    <recommendedName>
        <fullName evidence="4 11">GMP synthase [glutamine-hydrolyzing]</fullName>
        <ecNumber evidence="3 11">6.3.5.2</ecNumber>
    </recommendedName>
    <alternativeName>
        <fullName evidence="11">GMP synthetase</fullName>
    </alternativeName>
    <alternativeName>
        <fullName evidence="11">Glutamine amidotransferase</fullName>
    </alternativeName>
</protein>
<organism evidence="14 15">
    <name type="scientific">Paracoccus simplex</name>
    <dbReference type="NCBI Taxonomy" id="2086346"/>
    <lineage>
        <taxon>Bacteria</taxon>
        <taxon>Pseudomonadati</taxon>
        <taxon>Pseudomonadota</taxon>
        <taxon>Alphaproteobacteria</taxon>
        <taxon>Rhodobacterales</taxon>
        <taxon>Paracoccaceae</taxon>
        <taxon>Paracoccus</taxon>
    </lineage>
</organism>
<dbReference type="PRINTS" id="PR00097">
    <property type="entry name" value="ANTSNTHASEII"/>
</dbReference>
<comment type="caution">
    <text evidence="14">The sequence shown here is derived from an EMBL/GenBank/DDBJ whole genome shotgun (WGS) entry which is preliminary data.</text>
</comment>
<dbReference type="SUPFAM" id="SSF54810">
    <property type="entry name" value="GMP synthetase C-terminal dimerisation domain"/>
    <property type="match status" value="1"/>
</dbReference>